<dbReference type="Gene3D" id="3.80.10.10">
    <property type="entry name" value="Ribonuclease Inhibitor"/>
    <property type="match status" value="1"/>
</dbReference>
<comment type="caution">
    <text evidence="3">The sequence shown here is derived from an EMBL/GenBank/DDBJ whole genome shotgun (WGS) entry which is preliminary data.</text>
</comment>
<dbReference type="SMART" id="SM00028">
    <property type="entry name" value="TPR"/>
    <property type="match status" value="2"/>
</dbReference>
<dbReference type="PANTHER" id="PTHR22904:SF523">
    <property type="entry name" value="STRESS-INDUCED-PHOSPHOPROTEIN 1"/>
    <property type="match status" value="1"/>
</dbReference>
<organism evidence="3 4">
    <name type="scientific">Multifurca ochricompacta</name>
    <dbReference type="NCBI Taxonomy" id="376703"/>
    <lineage>
        <taxon>Eukaryota</taxon>
        <taxon>Fungi</taxon>
        <taxon>Dikarya</taxon>
        <taxon>Basidiomycota</taxon>
        <taxon>Agaricomycotina</taxon>
        <taxon>Agaricomycetes</taxon>
        <taxon>Russulales</taxon>
        <taxon>Russulaceae</taxon>
        <taxon>Multifurca</taxon>
    </lineage>
</organism>
<dbReference type="EMBL" id="WTXG01000007">
    <property type="protein sequence ID" value="KAI0304269.1"/>
    <property type="molecule type" value="Genomic_DNA"/>
</dbReference>
<dbReference type="GO" id="GO:0051879">
    <property type="term" value="F:Hsp90 protein binding"/>
    <property type="evidence" value="ECO:0007669"/>
    <property type="project" value="TreeGrafter"/>
</dbReference>
<dbReference type="Proteomes" id="UP001203297">
    <property type="component" value="Unassembled WGS sequence"/>
</dbReference>
<name>A0AAD4M6S2_9AGAM</name>
<evidence type="ECO:0000313" key="3">
    <source>
        <dbReference type="EMBL" id="KAI0304269.1"/>
    </source>
</evidence>
<dbReference type="InterPro" id="IPR011990">
    <property type="entry name" value="TPR-like_helical_dom_sf"/>
</dbReference>
<dbReference type="InterPro" id="IPR032675">
    <property type="entry name" value="LRR_dom_sf"/>
</dbReference>
<dbReference type="SUPFAM" id="SSF52047">
    <property type="entry name" value="RNI-like"/>
    <property type="match status" value="1"/>
</dbReference>
<protein>
    <recommendedName>
        <fullName evidence="5">F-box domain-containing protein</fullName>
    </recommendedName>
</protein>
<evidence type="ECO:0000313" key="4">
    <source>
        <dbReference type="Proteomes" id="UP001203297"/>
    </source>
</evidence>
<dbReference type="Gene3D" id="1.25.40.10">
    <property type="entry name" value="Tetratricopeptide repeat domain"/>
    <property type="match status" value="1"/>
</dbReference>
<dbReference type="PANTHER" id="PTHR22904">
    <property type="entry name" value="TPR REPEAT CONTAINING PROTEIN"/>
    <property type="match status" value="1"/>
</dbReference>
<keyword evidence="2" id="KW-0802">TPR repeat</keyword>
<dbReference type="SUPFAM" id="SSF48452">
    <property type="entry name" value="TPR-like"/>
    <property type="match status" value="1"/>
</dbReference>
<keyword evidence="1" id="KW-0677">Repeat</keyword>
<evidence type="ECO:0008006" key="5">
    <source>
        <dbReference type="Google" id="ProtNLM"/>
    </source>
</evidence>
<evidence type="ECO:0000256" key="2">
    <source>
        <dbReference type="ARBA" id="ARBA00022803"/>
    </source>
</evidence>
<evidence type="ECO:0000256" key="1">
    <source>
        <dbReference type="ARBA" id="ARBA00022737"/>
    </source>
</evidence>
<proteinExistence type="predicted"/>
<keyword evidence="4" id="KW-1185">Reference proteome</keyword>
<reference evidence="3" key="1">
    <citation type="journal article" date="2022" name="New Phytol.">
        <title>Evolutionary transition to the ectomycorrhizal habit in the genomes of a hyperdiverse lineage of mushroom-forming fungi.</title>
        <authorList>
            <person name="Looney B."/>
            <person name="Miyauchi S."/>
            <person name="Morin E."/>
            <person name="Drula E."/>
            <person name="Courty P.E."/>
            <person name="Kohler A."/>
            <person name="Kuo A."/>
            <person name="LaButti K."/>
            <person name="Pangilinan J."/>
            <person name="Lipzen A."/>
            <person name="Riley R."/>
            <person name="Andreopoulos W."/>
            <person name="He G."/>
            <person name="Johnson J."/>
            <person name="Nolan M."/>
            <person name="Tritt A."/>
            <person name="Barry K.W."/>
            <person name="Grigoriev I.V."/>
            <person name="Nagy L.G."/>
            <person name="Hibbett D."/>
            <person name="Henrissat B."/>
            <person name="Matheny P.B."/>
            <person name="Labbe J."/>
            <person name="Martin F.M."/>
        </authorList>
    </citation>
    <scope>NUCLEOTIDE SEQUENCE</scope>
    <source>
        <strain evidence="3">BPL690</strain>
    </source>
</reference>
<dbReference type="AlphaFoldDB" id="A0AAD4M6S2"/>
<dbReference type="InterPro" id="IPR019734">
    <property type="entry name" value="TPR_rpt"/>
</dbReference>
<gene>
    <name evidence="3" type="ORF">B0F90DRAFT_1704128</name>
</gene>
<accession>A0AAD4M6S2</accession>
<sequence length="520" mass="58404">MSIERFRRQDIDGALKYFDEAICLADDTSYALYDSRASLYEKQNRLKDALRDAKKTIDIAPTQWHGYFRSARLFAALNKSTAALRMCSLALEYLGNDAKHEARRCELANLQMPVELLLMVFELSGRPVVFSHVCSRWRKKALRKVQEWRRRSCGRITELTIRKSLGEIIFPLGNGHPAHPDDVTIRDDILFELQSLDLAHVKACHSEDMDVAVFFAALSRDGLETVSTSQRYPDGFVFGKVVYANQPWTNLRALSIGNMKYLCIPMDLAPIRQFLQVNPGLEKLTIEAATVSPKSPADILAALTFTHLRHLELSGVLISPLLPLSLPSLQVLRCSRLPDSATMLRFLVEDPGTSFAEIVELTMKECHFEQSTIASTLLQAPKLKILQLTGNLDIDVIAESLAKPCAALLRFPHPEDTELVPTELPILCPALSVLDLSGSPGLRTGPVMRIVKERIALSASRDGGGYKLLGQDDDQRVSCIQVLKIDECPYIEAEMLPWFRKNVPMFSCRYITRGNRQYVT</sequence>